<dbReference type="EMBL" id="BAAAFH010000011">
    <property type="protein sequence ID" value="GAA0875696.1"/>
    <property type="molecule type" value="Genomic_DNA"/>
</dbReference>
<sequence>MSTNHKISRLTFEITYPLSQKEATQQQKHLEKMSQQEIPEMLEHIFNTIPDIDNQSLVLDHLEIDLEEIDFVNSKAVFLEKIKKTVKEKLTELQRKNSDSKEMVKSYQDPDLILFILRNGHLPWWADHLSSSSVKEIINNTALLESNEFVQRLFIELNNNASIVRFIRYFKGNPLVLFLEKHVPKNFISGEIMSFIQQLDPEKSEPLYSALIRLIANTKSQHTLSYSIRFLHLLLNNSPYTIATIFEKKLVSISSLSFSKEETDHFYAAIQQPNCLLEIEDDNDTPELNEDDFTHNSMVSKAGLILLLPFLRTFFEATDLVSENRFRSKTDQHYAVYLLNYLAIGENTLPDEHSLLMEKLLCGMDLNEVLLPFNGLRKGHAEECEFLLQTVIERWKALKSSSPQTIQKSFLSRSGFLSRQTDGTWRLFIERETIDLLLDKLPWTISISRIPWTTEMIYTEW</sequence>
<feature type="coiled-coil region" evidence="1">
    <location>
        <begin position="76"/>
        <end position="103"/>
    </location>
</feature>
<comment type="caution">
    <text evidence="2">The sequence shown here is derived from an EMBL/GenBank/DDBJ whole genome shotgun (WGS) entry which is preliminary data.</text>
</comment>
<keyword evidence="1" id="KW-0175">Coiled coil</keyword>
<proteinExistence type="predicted"/>
<gene>
    <name evidence="2" type="ORF">GCM10009118_21050</name>
</gene>
<protein>
    <submittedName>
        <fullName evidence="2">Uncharacterized protein</fullName>
    </submittedName>
</protein>
<keyword evidence="3" id="KW-1185">Reference proteome</keyword>
<accession>A0ABP3Y274</accession>
<evidence type="ECO:0000313" key="2">
    <source>
        <dbReference type="EMBL" id="GAA0875696.1"/>
    </source>
</evidence>
<dbReference type="Proteomes" id="UP001501126">
    <property type="component" value="Unassembled WGS sequence"/>
</dbReference>
<reference evidence="3" key="1">
    <citation type="journal article" date="2019" name="Int. J. Syst. Evol. Microbiol.">
        <title>The Global Catalogue of Microorganisms (GCM) 10K type strain sequencing project: providing services to taxonomists for standard genome sequencing and annotation.</title>
        <authorList>
            <consortium name="The Broad Institute Genomics Platform"/>
            <consortium name="The Broad Institute Genome Sequencing Center for Infectious Disease"/>
            <person name="Wu L."/>
            <person name="Ma J."/>
        </authorList>
    </citation>
    <scope>NUCLEOTIDE SEQUENCE [LARGE SCALE GENOMIC DNA]</scope>
    <source>
        <strain evidence="3">JCM 16083</strain>
    </source>
</reference>
<organism evidence="2 3">
    <name type="scientific">Wandonia haliotis</name>
    <dbReference type="NCBI Taxonomy" id="574963"/>
    <lineage>
        <taxon>Bacteria</taxon>
        <taxon>Pseudomonadati</taxon>
        <taxon>Bacteroidota</taxon>
        <taxon>Flavobacteriia</taxon>
        <taxon>Flavobacteriales</taxon>
        <taxon>Crocinitomicaceae</taxon>
        <taxon>Wandonia</taxon>
    </lineage>
</organism>
<dbReference type="Pfam" id="PF19268">
    <property type="entry name" value="CIS_TMP"/>
    <property type="match status" value="1"/>
</dbReference>
<evidence type="ECO:0000313" key="3">
    <source>
        <dbReference type="Proteomes" id="UP001501126"/>
    </source>
</evidence>
<evidence type="ECO:0000256" key="1">
    <source>
        <dbReference type="SAM" id="Coils"/>
    </source>
</evidence>
<dbReference type="RefSeq" id="WP_343787451.1">
    <property type="nucleotide sequence ID" value="NZ_BAAAFH010000011.1"/>
</dbReference>
<dbReference type="InterPro" id="IPR045538">
    <property type="entry name" value="CIS_TMP"/>
</dbReference>
<name>A0ABP3Y274_9FLAO</name>